<evidence type="ECO:0000256" key="1">
    <source>
        <dbReference type="SAM" id="SignalP"/>
    </source>
</evidence>
<evidence type="ECO:0000313" key="3">
    <source>
        <dbReference type="Proteomes" id="UP000664034"/>
    </source>
</evidence>
<proteinExistence type="predicted"/>
<protein>
    <submittedName>
        <fullName evidence="2">Uncharacterized protein</fullName>
    </submittedName>
</protein>
<evidence type="ECO:0000313" key="2">
    <source>
        <dbReference type="EMBL" id="MBO0938122.1"/>
    </source>
</evidence>
<sequence>MPIKYVRTGLFLLSYLLVLSCSSPPQTTQNTPPDPAADSVADGLIVSDTTVTDDDTLETQKK</sequence>
<reference evidence="2" key="1">
    <citation type="submission" date="2021-03" db="EMBL/GenBank/DDBJ databases">
        <title>Fibrella sp. HMF5335 genome sequencing and assembly.</title>
        <authorList>
            <person name="Kang H."/>
            <person name="Kim H."/>
            <person name="Bae S."/>
            <person name="Joh K."/>
        </authorList>
    </citation>
    <scope>NUCLEOTIDE SEQUENCE</scope>
    <source>
        <strain evidence="2">HMF5335</strain>
    </source>
</reference>
<organism evidence="2 3">
    <name type="scientific">Fibrella rubiginis</name>
    <dbReference type="NCBI Taxonomy" id="2817060"/>
    <lineage>
        <taxon>Bacteria</taxon>
        <taxon>Pseudomonadati</taxon>
        <taxon>Bacteroidota</taxon>
        <taxon>Cytophagia</taxon>
        <taxon>Cytophagales</taxon>
        <taxon>Spirosomataceae</taxon>
        <taxon>Fibrella</taxon>
    </lineage>
</organism>
<feature type="signal peptide" evidence="1">
    <location>
        <begin position="1"/>
        <end position="27"/>
    </location>
</feature>
<dbReference type="AlphaFoldDB" id="A0A939K2E2"/>
<name>A0A939K2E2_9BACT</name>
<comment type="caution">
    <text evidence="2">The sequence shown here is derived from an EMBL/GenBank/DDBJ whole genome shotgun (WGS) entry which is preliminary data.</text>
</comment>
<feature type="chain" id="PRO_5037243943" evidence="1">
    <location>
        <begin position="28"/>
        <end position="62"/>
    </location>
</feature>
<dbReference type="PROSITE" id="PS51257">
    <property type="entry name" value="PROKAR_LIPOPROTEIN"/>
    <property type="match status" value="1"/>
</dbReference>
<keyword evidence="1" id="KW-0732">Signal</keyword>
<dbReference type="EMBL" id="JAFMYV010000008">
    <property type="protein sequence ID" value="MBO0938122.1"/>
    <property type="molecule type" value="Genomic_DNA"/>
</dbReference>
<keyword evidence="3" id="KW-1185">Reference proteome</keyword>
<dbReference type="RefSeq" id="WP_207365655.1">
    <property type="nucleotide sequence ID" value="NZ_JAFMYV010000008.1"/>
</dbReference>
<gene>
    <name evidence="2" type="ORF">J2I47_16340</name>
</gene>
<dbReference type="Proteomes" id="UP000664034">
    <property type="component" value="Unassembled WGS sequence"/>
</dbReference>
<accession>A0A939K2E2</accession>